<dbReference type="WBParaSite" id="MCU_003336-RA">
    <property type="protein sequence ID" value="MCU_003336-RA"/>
    <property type="gene ID" value="MCU_003336"/>
</dbReference>
<evidence type="ECO:0000313" key="4">
    <source>
        <dbReference type="WBParaSite" id="MCU_003336-RA"/>
    </source>
</evidence>
<feature type="signal peptide" evidence="1">
    <location>
        <begin position="1"/>
        <end position="22"/>
    </location>
</feature>
<keyword evidence="1" id="KW-0732">Signal</keyword>
<proteinExistence type="predicted"/>
<evidence type="ECO:0000313" key="3">
    <source>
        <dbReference type="Proteomes" id="UP000267029"/>
    </source>
</evidence>
<evidence type="ECO:0000256" key="1">
    <source>
        <dbReference type="SAM" id="SignalP"/>
    </source>
</evidence>
<keyword evidence="3" id="KW-1185">Reference proteome</keyword>
<feature type="chain" id="PRO_5043132256" evidence="1">
    <location>
        <begin position="23"/>
        <end position="120"/>
    </location>
</feature>
<sequence length="120" mass="13126">MLAPRVGVGARACLVYVCVCSAFGTSADIRVCVDDTISGTTRTRACALVARPHEPENGACLLSGSHQRTTVVCNHSISCCYRDSIPFHRQAWHSSVRDTAAQRGCTSRPTYRFNFHLLKP</sequence>
<reference evidence="4" key="2">
    <citation type="submission" date="2019-11" db="UniProtKB">
        <authorList>
            <consortium name="WormBaseParasite"/>
        </authorList>
    </citation>
    <scope>IDENTIFICATION</scope>
</reference>
<dbReference type="AlphaFoldDB" id="A0A0R3U2D3"/>
<name>A0A0R3U2D3_MESCO</name>
<reference evidence="2 3" key="1">
    <citation type="submission" date="2018-10" db="EMBL/GenBank/DDBJ databases">
        <authorList>
            <consortium name="Pathogen Informatics"/>
        </authorList>
    </citation>
    <scope>NUCLEOTIDE SEQUENCE [LARGE SCALE GENOMIC DNA]</scope>
</reference>
<protein>
    <submittedName>
        <fullName evidence="4">Secreted protein</fullName>
    </submittedName>
</protein>
<accession>A0A0R3U2D3</accession>
<evidence type="ECO:0000313" key="2">
    <source>
        <dbReference type="EMBL" id="VDD74607.1"/>
    </source>
</evidence>
<dbReference type="Proteomes" id="UP000267029">
    <property type="component" value="Unassembled WGS sequence"/>
</dbReference>
<gene>
    <name evidence="2" type="ORF">MCOS_LOCUS610</name>
</gene>
<organism evidence="2 3">
    <name type="scientific">Mesocestoides corti</name>
    <name type="common">Flatworm</name>
    <dbReference type="NCBI Taxonomy" id="53468"/>
    <lineage>
        <taxon>Eukaryota</taxon>
        <taxon>Metazoa</taxon>
        <taxon>Spiralia</taxon>
        <taxon>Lophotrochozoa</taxon>
        <taxon>Platyhelminthes</taxon>
        <taxon>Cestoda</taxon>
        <taxon>Eucestoda</taxon>
        <taxon>Cyclophyllidea</taxon>
        <taxon>Mesocestoididae</taxon>
        <taxon>Mesocestoides</taxon>
    </lineage>
</organism>
<dbReference type="EMBL" id="UXSR01000055">
    <property type="protein sequence ID" value="VDD74607.1"/>
    <property type="molecule type" value="Genomic_DNA"/>
</dbReference>